<evidence type="ECO:0000256" key="2">
    <source>
        <dbReference type="ARBA" id="ARBA00022448"/>
    </source>
</evidence>
<feature type="transmembrane region" description="Helical" evidence="9">
    <location>
        <begin position="193"/>
        <end position="216"/>
    </location>
</feature>
<keyword evidence="12" id="KW-1185">Reference proteome</keyword>
<evidence type="ECO:0000256" key="9">
    <source>
        <dbReference type="SAM" id="Phobius"/>
    </source>
</evidence>
<evidence type="ECO:0000256" key="1">
    <source>
        <dbReference type="ARBA" id="ARBA00004651"/>
    </source>
</evidence>
<evidence type="ECO:0000313" key="11">
    <source>
        <dbReference type="EMBL" id="PLB45879.1"/>
    </source>
</evidence>
<evidence type="ECO:0000256" key="3">
    <source>
        <dbReference type="ARBA" id="ARBA00022475"/>
    </source>
</evidence>
<dbReference type="PANTHER" id="PTHR23502">
    <property type="entry name" value="MAJOR FACILITATOR SUPERFAMILY"/>
    <property type="match status" value="1"/>
</dbReference>
<dbReference type="CDD" id="cd17323">
    <property type="entry name" value="MFS_Tpo1_MDR_like"/>
    <property type="match status" value="1"/>
</dbReference>
<gene>
    <name evidence="11" type="ORF">P170DRAFT_467077</name>
</gene>
<evidence type="ECO:0000256" key="5">
    <source>
        <dbReference type="ARBA" id="ARBA00022989"/>
    </source>
</evidence>
<evidence type="ECO:0000256" key="6">
    <source>
        <dbReference type="ARBA" id="ARBA00023136"/>
    </source>
</evidence>
<dbReference type="Pfam" id="PF07690">
    <property type="entry name" value="MFS_1"/>
    <property type="match status" value="1"/>
</dbReference>
<dbReference type="InterPro" id="IPR020846">
    <property type="entry name" value="MFS_dom"/>
</dbReference>
<keyword evidence="4 9" id="KW-0812">Transmembrane</keyword>
<feature type="transmembrane region" description="Helical" evidence="9">
    <location>
        <begin position="103"/>
        <end position="122"/>
    </location>
</feature>
<comment type="similarity">
    <text evidence="7">Belongs to the major facilitator superfamily. DHA1 family. Polyamines/proton antiporter (TC 2.A.1.2.16) subfamily.</text>
</comment>
<evidence type="ECO:0000256" key="4">
    <source>
        <dbReference type="ARBA" id="ARBA00022692"/>
    </source>
</evidence>
<dbReference type="OrthoDB" id="446368at2759"/>
<proteinExistence type="inferred from homology"/>
<protein>
    <submittedName>
        <fullName evidence="11">MFS general substrate transporter</fullName>
    </submittedName>
</protein>
<keyword evidence="2" id="KW-0813">Transport</keyword>
<dbReference type="Proteomes" id="UP000234275">
    <property type="component" value="Unassembled WGS sequence"/>
</dbReference>
<keyword evidence="5 9" id="KW-1133">Transmembrane helix</keyword>
<dbReference type="InterPro" id="IPR036259">
    <property type="entry name" value="MFS_trans_sf"/>
</dbReference>
<dbReference type="GO" id="GO:0140115">
    <property type="term" value="P:export across plasma membrane"/>
    <property type="evidence" value="ECO:0007669"/>
    <property type="project" value="UniProtKB-ARBA"/>
</dbReference>
<feature type="transmembrane region" description="Helical" evidence="9">
    <location>
        <begin position="134"/>
        <end position="153"/>
    </location>
</feature>
<name>A0A2I2FZ21_9EURO</name>
<dbReference type="InterPro" id="IPR005829">
    <property type="entry name" value="Sugar_transporter_CS"/>
</dbReference>
<dbReference type="GeneID" id="36560151"/>
<feature type="transmembrane region" description="Helical" evidence="9">
    <location>
        <begin position="222"/>
        <end position="242"/>
    </location>
</feature>
<feature type="transmembrane region" description="Helical" evidence="9">
    <location>
        <begin position="410"/>
        <end position="432"/>
    </location>
</feature>
<dbReference type="RefSeq" id="XP_024701181.1">
    <property type="nucleotide sequence ID" value="XM_024852453.1"/>
</dbReference>
<feature type="region of interest" description="Disordered" evidence="8">
    <location>
        <begin position="518"/>
        <end position="570"/>
    </location>
</feature>
<dbReference type="Gene3D" id="1.20.1250.20">
    <property type="entry name" value="MFS general substrate transporter like domains"/>
    <property type="match status" value="1"/>
</dbReference>
<evidence type="ECO:0000256" key="8">
    <source>
        <dbReference type="SAM" id="MobiDB-lite"/>
    </source>
</evidence>
<dbReference type="AlphaFoldDB" id="A0A2I2FZ21"/>
<comment type="caution">
    <text evidence="11">The sequence shown here is derived from an EMBL/GenBank/DDBJ whole genome shotgun (WGS) entry which is preliminary data.</text>
</comment>
<dbReference type="PROSITE" id="PS50850">
    <property type="entry name" value="MFS"/>
    <property type="match status" value="1"/>
</dbReference>
<dbReference type="GO" id="GO:0005886">
    <property type="term" value="C:plasma membrane"/>
    <property type="evidence" value="ECO:0007669"/>
    <property type="project" value="UniProtKB-SubCell"/>
</dbReference>
<dbReference type="STRING" id="1392250.A0A2I2FZ21"/>
<feature type="transmembrane region" description="Helical" evidence="9">
    <location>
        <begin position="291"/>
        <end position="318"/>
    </location>
</feature>
<dbReference type="FunFam" id="1.20.1250.20:FF:000011">
    <property type="entry name" value="MFS multidrug transporter, putative"/>
    <property type="match status" value="1"/>
</dbReference>
<dbReference type="PROSITE" id="PS00216">
    <property type="entry name" value="SUGAR_TRANSPORT_1"/>
    <property type="match status" value="1"/>
</dbReference>
<feature type="compositionally biased region" description="Basic and acidic residues" evidence="8">
    <location>
        <begin position="525"/>
        <end position="538"/>
    </location>
</feature>
<feature type="domain" description="Major facilitator superfamily (MFS) profile" evidence="10">
    <location>
        <begin position="68"/>
        <end position="501"/>
    </location>
</feature>
<comment type="subcellular location">
    <subcellularLocation>
        <location evidence="1">Cell membrane</location>
        <topology evidence="1">Multi-pass membrane protein</topology>
    </subcellularLocation>
</comment>
<dbReference type="GO" id="GO:0022857">
    <property type="term" value="F:transmembrane transporter activity"/>
    <property type="evidence" value="ECO:0007669"/>
    <property type="project" value="InterPro"/>
</dbReference>
<feature type="transmembrane region" description="Helical" evidence="9">
    <location>
        <begin position="379"/>
        <end position="398"/>
    </location>
</feature>
<dbReference type="EMBL" id="MSFO01000007">
    <property type="protein sequence ID" value="PLB45879.1"/>
    <property type="molecule type" value="Genomic_DNA"/>
</dbReference>
<dbReference type="InterPro" id="IPR011701">
    <property type="entry name" value="MFS"/>
</dbReference>
<feature type="transmembrane region" description="Helical" evidence="9">
    <location>
        <begin position="66"/>
        <end position="83"/>
    </location>
</feature>
<keyword evidence="3" id="KW-1003">Cell membrane</keyword>
<dbReference type="SUPFAM" id="SSF103473">
    <property type="entry name" value="MFS general substrate transporter"/>
    <property type="match status" value="1"/>
</dbReference>
<keyword evidence="6 9" id="KW-0472">Membrane</keyword>
<evidence type="ECO:0000313" key="12">
    <source>
        <dbReference type="Proteomes" id="UP000234275"/>
    </source>
</evidence>
<feature type="transmembrane region" description="Helical" evidence="9">
    <location>
        <begin position="444"/>
        <end position="464"/>
    </location>
</feature>
<feature type="transmembrane region" description="Helical" evidence="9">
    <location>
        <begin position="470"/>
        <end position="491"/>
    </location>
</feature>
<dbReference type="GO" id="GO:0042908">
    <property type="term" value="P:xenobiotic transport"/>
    <property type="evidence" value="ECO:0007669"/>
    <property type="project" value="UniProtKB-ARBA"/>
</dbReference>
<feature type="transmembrane region" description="Helical" evidence="9">
    <location>
        <begin position="338"/>
        <end position="359"/>
    </location>
</feature>
<dbReference type="PANTHER" id="PTHR23502:SF186">
    <property type="entry name" value="MAJOR FACILITATOR SUPERFAMILY (MFS) PROFILE DOMAIN-CONTAINING PROTEIN"/>
    <property type="match status" value="1"/>
</dbReference>
<organism evidence="11 12">
    <name type="scientific">Aspergillus steynii IBT 23096</name>
    <dbReference type="NCBI Taxonomy" id="1392250"/>
    <lineage>
        <taxon>Eukaryota</taxon>
        <taxon>Fungi</taxon>
        <taxon>Dikarya</taxon>
        <taxon>Ascomycota</taxon>
        <taxon>Pezizomycotina</taxon>
        <taxon>Eurotiomycetes</taxon>
        <taxon>Eurotiomycetidae</taxon>
        <taxon>Eurotiales</taxon>
        <taxon>Aspergillaceae</taxon>
        <taxon>Aspergillus</taxon>
        <taxon>Aspergillus subgen. Circumdati</taxon>
    </lineage>
</organism>
<sequence length="590" mass="63895">MADSKGEIPTSSKLPAWRMVFDEGAVTQEVINHQYSGSGTEGNPFEVSWIPNDPRNPMDFREPSKWALAALVSISTFTVSLVSSGYSGGLEEIVEYFQVDEEIAVLGISFYVLGFALGPLLLAPMSELYGRRPIFIFSAATLTAFTAGTAGARNMETLVILRFFAGSLGSAPLAVAGGTLADTFPAISRGLASGLYAIAPFMGPTIGPVVGGFLAAAGGWRWVQGFLAILSGAMLLLTAILLPETYSPVLLRKRAKRLSKITGHVYRSKLDVDGGSSHAGQMFKTALSRPFVLLFCEPIVLLMSLYLAIIYGTLYMFFTAYPIVFQQVRGWSESTGGLAFLGILVGILLAGVHTFVTFFQYKKKALAAQGRRLPPEERLPSSFIGSFTLPIGLFWFAWTNSPSTHWMAPIAAGVPFGYGMITVFMAVLNYLIDSYTIYAASVSAANSLLRSIFGAVFPLFTGYMYQRLGIHWASSIPAFLALACLPMPFLFYKYGPKIRERCHYAAEADAFMNRLLAGTGAPPKPEGETQEERTEMETRASVVRGDNDDGGGQTVDVRTETSRVMTAHRTSCDSRMSSLITVNSHASSSS</sequence>
<reference evidence="11 12" key="1">
    <citation type="submission" date="2016-12" db="EMBL/GenBank/DDBJ databases">
        <title>The genomes of Aspergillus section Nigri reveals drivers in fungal speciation.</title>
        <authorList>
            <consortium name="DOE Joint Genome Institute"/>
            <person name="Vesth T.C."/>
            <person name="Nybo J."/>
            <person name="Theobald S."/>
            <person name="Brandl J."/>
            <person name="Frisvad J.C."/>
            <person name="Nielsen K.F."/>
            <person name="Lyhne E.K."/>
            <person name="Kogle M.E."/>
            <person name="Kuo A."/>
            <person name="Riley R."/>
            <person name="Clum A."/>
            <person name="Nolan M."/>
            <person name="Lipzen A."/>
            <person name="Salamov A."/>
            <person name="Henrissat B."/>
            <person name="Wiebenga A."/>
            <person name="De Vries R.P."/>
            <person name="Grigoriev I.V."/>
            <person name="Mortensen U.H."/>
            <person name="Andersen M.R."/>
            <person name="Baker S.E."/>
        </authorList>
    </citation>
    <scope>NUCLEOTIDE SEQUENCE [LARGE SCALE GENOMIC DNA]</scope>
    <source>
        <strain evidence="11 12">IBT 23096</strain>
    </source>
</reference>
<evidence type="ECO:0000259" key="10">
    <source>
        <dbReference type="PROSITE" id="PS50850"/>
    </source>
</evidence>
<accession>A0A2I2FZ21</accession>
<feature type="transmembrane region" description="Helical" evidence="9">
    <location>
        <begin position="159"/>
        <end position="181"/>
    </location>
</feature>
<dbReference type="VEuPathDB" id="FungiDB:P170DRAFT_467077"/>
<evidence type="ECO:0000256" key="7">
    <source>
        <dbReference type="ARBA" id="ARBA00038459"/>
    </source>
</evidence>